<dbReference type="Pfam" id="PF00556">
    <property type="entry name" value="LHC"/>
    <property type="match status" value="1"/>
</dbReference>
<dbReference type="GO" id="GO:0042314">
    <property type="term" value="F:bacteriochlorophyll binding"/>
    <property type="evidence" value="ECO:0007669"/>
    <property type="project" value="UniProtKB-KW"/>
</dbReference>
<keyword evidence="8" id="KW-0460">Magnesium</keyword>
<dbReference type="GO" id="GO:0030077">
    <property type="term" value="C:plasma membrane light-harvesting complex"/>
    <property type="evidence" value="ECO:0007669"/>
    <property type="project" value="InterPro"/>
</dbReference>
<evidence type="ECO:0000256" key="3">
    <source>
        <dbReference type="ARBA" id="ARBA00022475"/>
    </source>
</evidence>
<evidence type="ECO:0000256" key="10">
    <source>
        <dbReference type="ARBA" id="ARBA00022989"/>
    </source>
</evidence>
<proteinExistence type="predicted"/>
<keyword evidence="3" id="KW-1003">Cell membrane</keyword>
<evidence type="ECO:0000256" key="6">
    <source>
        <dbReference type="ARBA" id="ARBA00022692"/>
    </source>
</evidence>
<evidence type="ECO:0000256" key="2">
    <source>
        <dbReference type="ARBA" id="ARBA00004401"/>
    </source>
</evidence>
<evidence type="ECO:0000256" key="1">
    <source>
        <dbReference type="ARBA" id="ARBA00002455"/>
    </source>
</evidence>
<evidence type="ECO:0000256" key="4">
    <source>
        <dbReference type="ARBA" id="ARBA00022494"/>
    </source>
</evidence>
<keyword evidence="10 14" id="KW-1133">Transmembrane helix</keyword>
<gene>
    <name evidence="16" type="primary">pufA</name>
</gene>
<protein>
    <submittedName>
        <fullName evidence="16">Alpha subunit of light-harvesting 1 complex</fullName>
    </submittedName>
</protein>
<keyword evidence="12 14" id="KW-0472">Membrane</keyword>
<evidence type="ECO:0000256" key="9">
    <source>
        <dbReference type="ARBA" id="ARBA00022956"/>
    </source>
</evidence>
<evidence type="ECO:0000259" key="15">
    <source>
        <dbReference type="Pfam" id="PF00556"/>
    </source>
</evidence>
<dbReference type="AlphaFoldDB" id="G1BIY1"/>
<dbReference type="RefSeq" id="WP_201063682.1">
    <property type="nucleotide sequence ID" value="NZ_NHSO01000022.1"/>
</dbReference>
<comment type="function">
    <text evidence="1">Antenna complexes are light-harvesting systems, which transfer the excitation energy to the reaction centers.</text>
</comment>
<keyword evidence="11" id="KW-0157">Chromophore</keyword>
<evidence type="ECO:0000313" key="16">
    <source>
        <dbReference type="EMBL" id="AEM00412.1"/>
    </source>
</evidence>
<dbReference type="InterPro" id="IPR002361">
    <property type="entry name" value="Antenna_alpha_CS"/>
</dbReference>
<feature type="domain" description="Antenna complex alpha/beta subunit" evidence="15">
    <location>
        <begin position="9"/>
        <end position="47"/>
    </location>
</feature>
<dbReference type="InterPro" id="IPR000066">
    <property type="entry name" value="Antenna_a/b"/>
</dbReference>
<evidence type="ECO:0000256" key="7">
    <source>
        <dbReference type="ARBA" id="ARBA00022723"/>
    </source>
</evidence>
<reference evidence="16" key="1">
    <citation type="journal article" date="2012" name="Arch. Microbiol.">
        <title>Puf operon sequences and inferred structures of light-harvesting complexes of three closely related Chromatiaceae exhibiting different absorption characteristics.</title>
        <authorList>
            <person name="Rucker O."/>
            <person name="Kohler A."/>
            <person name="Behammer B."/>
            <person name="Sichau K."/>
            <person name="Overmann J."/>
        </authorList>
    </citation>
    <scope>NUCLEOTIDE SEQUENCE</scope>
    <source>
        <strain evidence="16">06511</strain>
    </source>
</reference>
<keyword evidence="5" id="KW-0042">Antenna complex</keyword>
<dbReference type="PROSITE" id="PS00968">
    <property type="entry name" value="ANTENNA_COMP_ALPHA"/>
    <property type="match status" value="1"/>
</dbReference>
<evidence type="ECO:0000256" key="5">
    <source>
        <dbReference type="ARBA" id="ARBA00022549"/>
    </source>
</evidence>
<dbReference type="Gene3D" id="4.10.220.20">
    <property type="entry name" value="Light-harvesting complex"/>
    <property type="match status" value="1"/>
</dbReference>
<dbReference type="SUPFAM" id="SSF56918">
    <property type="entry name" value="Light-harvesting complex subunits"/>
    <property type="match status" value="1"/>
</dbReference>
<evidence type="ECO:0000256" key="8">
    <source>
        <dbReference type="ARBA" id="ARBA00022842"/>
    </source>
</evidence>
<keyword evidence="13" id="KW-0437">Light-harvesting polypeptide</keyword>
<keyword evidence="9" id="KW-0076">Bacteriochlorophyll</keyword>
<dbReference type="GO" id="GO:0019866">
    <property type="term" value="C:organelle inner membrane"/>
    <property type="evidence" value="ECO:0007669"/>
    <property type="project" value="InterPro"/>
</dbReference>
<name>G1BIY1_9GAMM</name>
<dbReference type="GO" id="GO:0005886">
    <property type="term" value="C:plasma membrane"/>
    <property type="evidence" value="ECO:0007669"/>
    <property type="project" value="UniProtKB-SubCell"/>
</dbReference>
<evidence type="ECO:0000256" key="12">
    <source>
        <dbReference type="ARBA" id="ARBA00023136"/>
    </source>
</evidence>
<feature type="transmembrane region" description="Helical" evidence="14">
    <location>
        <begin position="20"/>
        <end position="40"/>
    </location>
</feature>
<organism evidence="16">
    <name type="scientific">Thiorhodovibrio winogradskyi</name>
    <dbReference type="NCBI Taxonomy" id="77007"/>
    <lineage>
        <taxon>Bacteria</taxon>
        <taxon>Pseudomonadati</taxon>
        <taxon>Pseudomonadota</taxon>
        <taxon>Gammaproteobacteria</taxon>
        <taxon>Chromatiales</taxon>
        <taxon>Chromatiaceae</taxon>
        <taxon>Thiorhodovibrio</taxon>
    </lineage>
</organism>
<dbReference type="InterPro" id="IPR018332">
    <property type="entry name" value="Antenna_alpha"/>
</dbReference>
<dbReference type="InterPro" id="IPR035889">
    <property type="entry name" value="Light-harvesting_complex"/>
</dbReference>
<dbReference type="NCBIfam" id="NF040861">
    <property type="entry name" value="pufA_517_ASD"/>
    <property type="match status" value="1"/>
</dbReference>
<evidence type="ECO:0000256" key="14">
    <source>
        <dbReference type="SAM" id="Phobius"/>
    </source>
</evidence>
<comment type="subcellular location">
    <subcellularLocation>
        <location evidence="2">Cell membrane</location>
        <topology evidence="2">Single-pass type II membrane protein</topology>
    </subcellularLocation>
</comment>
<accession>G1BIY1</accession>
<keyword evidence="6 14" id="KW-0812">Transmembrane</keyword>
<dbReference type="GO" id="GO:0046872">
    <property type="term" value="F:metal ion binding"/>
    <property type="evidence" value="ECO:0007669"/>
    <property type="project" value="UniProtKB-KW"/>
</dbReference>
<keyword evidence="4" id="KW-0148">Chlorophyll</keyword>
<evidence type="ECO:0000256" key="13">
    <source>
        <dbReference type="ARBA" id="ARBA00023243"/>
    </source>
</evidence>
<keyword evidence="7" id="KW-0479">Metal-binding</keyword>
<sequence length="67" mass="7293">MNESLQNLHKVWLLINPAQVLVALGVFQIVLGLGIHMILLSTDLNWLDDGVPVTYQAQAASAAPQNK</sequence>
<evidence type="ECO:0000256" key="11">
    <source>
        <dbReference type="ARBA" id="ARBA00022991"/>
    </source>
</evidence>
<dbReference type="GO" id="GO:0019684">
    <property type="term" value="P:photosynthesis, light reaction"/>
    <property type="evidence" value="ECO:0007669"/>
    <property type="project" value="InterPro"/>
</dbReference>
<dbReference type="EMBL" id="JF523525">
    <property type="protein sequence ID" value="AEM00412.1"/>
    <property type="molecule type" value="Genomic_DNA"/>
</dbReference>